<accession>A0AAU9X3P1</accession>
<sequence length="655" mass="74288">MAARTLSMDKILRSLVGVGIGGLIIVRGSAELFPHLYKQIYGVKDEKGAFIAVPDRCREQLDVVAERYGVKNVNNVNLFIYRGFHGISLGSSLLPAGAVIGLPRWYLFQSEEDIRNSGLKFGKTVGWDSEFGKAVSETFLPTDDMIAFTIGHELAHTEEHFHLKLYHTFAPPTWLYITYRISNSTSKIFKHRFDLQALFYLGIIGVSLFTYTRIYQKLRHFAEFDADEVSAKCDPRMARGGVDFFAMTLKRNLMQRALLGKEGEKSFTEEGNFIARSLISTHPPFTDRLDRVKNILEGLSTERWSFVQQCLLQTTSLFSLCSPYWIINTCRTTLLILASMASFGHVMELVGKVANRFIVISVGFGIGGLFIYKNAAEAFPNQVCKPIVGLKDEDGSLLKVSERIRTQFDVVLNKLGYTNANKISLFINQGVHPMSVGSTSFPNGAVVSLPKWYIFENYKDIETCGITFQGRDIRWDSELGIKIKECLLPSDEMIAFCIAHEVAQTQRLDYKAINAVLAPSWLYLTYKLAYIGPRMLQLHTVLDILFKLVLCRLSYLCYKQVHMKLYHDVVYQADVMAAKCEPRMLQGGIDVFTKKIELNRIRRRLMGRKGQNCFTEEGNDIESRIYPLLTDRLKRLKDLERGTALVTGVRAEFSS</sequence>
<dbReference type="PANTHER" id="PTHR21824:SF4">
    <property type="entry name" value="TRANSMEMBRANE PROTEIN 177"/>
    <property type="match status" value="1"/>
</dbReference>
<dbReference type="InterPro" id="IPR026620">
    <property type="entry name" value="TMEM177"/>
</dbReference>
<feature type="transmembrane region" description="Helical" evidence="7">
    <location>
        <begin position="353"/>
        <end position="372"/>
    </location>
</feature>
<organism evidence="9 10">
    <name type="scientific">Pocillopora meandrina</name>
    <dbReference type="NCBI Taxonomy" id="46732"/>
    <lineage>
        <taxon>Eukaryota</taxon>
        <taxon>Metazoa</taxon>
        <taxon>Cnidaria</taxon>
        <taxon>Anthozoa</taxon>
        <taxon>Hexacorallia</taxon>
        <taxon>Scleractinia</taxon>
        <taxon>Astrocoeniina</taxon>
        <taxon>Pocilloporidae</taxon>
        <taxon>Pocillopora</taxon>
    </lineage>
</organism>
<dbReference type="GO" id="GO:0016020">
    <property type="term" value="C:membrane"/>
    <property type="evidence" value="ECO:0007669"/>
    <property type="project" value="TreeGrafter"/>
</dbReference>
<dbReference type="PANTHER" id="PTHR21824">
    <property type="entry name" value="TRANSMEMBRANE PROTEIN 177"/>
    <property type="match status" value="1"/>
</dbReference>
<keyword evidence="4" id="KW-0378">Hydrolase</keyword>
<evidence type="ECO:0000256" key="6">
    <source>
        <dbReference type="ARBA" id="ARBA00023049"/>
    </source>
</evidence>
<keyword evidence="7" id="KW-1133">Transmembrane helix</keyword>
<comment type="cofactor">
    <cofactor evidence="1">
        <name>Zn(2+)</name>
        <dbReference type="ChEBI" id="CHEBI:29105"/>
    </cofactor>
</comment>
<keyword evidence="6" id="KW-0482">Metalloprotease</keyword>
<dbReference type="GO" id="GO:0004222">
    <property type="term" value="F:metalloendopeptidase activity"/>
    <property type="evidence" value="ECO:0007669"/>
    <property type="project" value="InterPro"/>
</dbReference>
<name>A0AAU9X3P1_9CNID</name>
<protein>
    <recommendedName>
        <fullName evidence="8">Peptidase M48 domain-containing protein</fullName>
    </recommendedName>
</protein>
<dbReference type="Pfam" id="PF01435">
    <property type="entry name" value="Peptidase_M48"/>
    <property type="match status" value="1"/>
</dbReference>
<feature type="transmembrane region" description="Helical" evidence="7">
    <location>
        <begin position="12"/>
        <end position="30"/>
    </location>
</feature>
<evidence type="ECO:0000313" key="9">
    <source>
        <dbReference type="EMBL" id="CAH3135522.1"/>
    </source>
</evidence>
<evidence type="ECO:0000256" key="1">
    <source>
        <dbReference type="ARBA" id="ARBA00001947"/>
    </source>
</evidence>
<gene>
    <name evidence="9" type="ORF">PMEA_00016259</name>
</gene>
<proteinExistence type="predicted"/>
<keyword evidence="3" id="KW-0479">Metal-binding</keyword>
<dbReference type="GO" id="GO:0006508">
    <property type="term" value="P:proteolysis"/>
    <property type="evidence" value="ECO:0007669"/>
    <property type="project" value="UniProtKB-KW"/>
</dbReference>
<keyword evidence="10" id="KW-1185">Reference proteome</keyword>
<dbReference type="InterPro" id="IPR001915">
    <property type="entry name" value="Peptidase_M48"/>
</dbReference>
<feature type="domain" description="Peptidase M48" evidence="8">
    <location>
        <begin position="142"/>
        <end position="294"/>
    </location>
</feature>
<keyword evidence="7" id="KW-0472">Membrane</keyword>
<keyword evidence="7" id="KW-0812">Transmembrane</keyword>
<feature type="transmembrane region" description="Helical" evidence="7">
    <location>
        <begin position="84"/>
        <end position="107"/>
    </location>
</feature>
<dbReference type="GO" id="GO:0046872">
    <property type="term" value="F:metal ion binding"/>
    <property type="evidence" value="ECO:0007669"/>
    <property type="project" value="UniProtKB-KW"/>
</dbReference>
<feature type="transmembrane region" description="Helical" evidence="7">
    <location>
        <begin position="197"/>
        <end position="215"/>
    </location>
</feature>
<dbReference type="Proteomes" id="UP001159428">
    <property type="component" value="Unassembled WGS sequence"/>
</dbReference>
<keyword evidence="5" id="KW-0862">Zinc</keyword>
<evidence type="ECO:0000256" key="2">
    <source>
        <dbReference type="ARBA" id="ARBA00022670"/>
    </source>
</evidence>
<dbReference type="AlphaFoldDB" id="A0AAU9X3P1"/>
<evidence type="ECO:0000256" key="3">
    <source>
        <dbReference type="ARBA" id="ARBA00022723"/>
    </source>
</evidence>
<evidence type="ECO:0000256" key="4">
    <source>
        <dbReference type="ARBA" id="ARBA00022801"/>
    </source>
</evidence>
<dbReference type="EMBL" id="CALNXJ010000029">
    <property type="protein sequence ID" value="CAH3135522.1"/>
    <property type="molecule type" value="Genomic_DNA"/>
</dbReference>
<feature type="transmembrane region" description="Helical" evidence="7">
    <location>
        <begin position="324"/>
        <end position="346"/>
    </location>
</feature>
<evidence type="ECO:0000313" key="10">
    <source>
        <dbReference type="Proteomes" id="UP001159428"/>
    </source>
</evidence>
<reference evidence="9 10" key="1">
    <citation type="submission" date="2022-05" db="EMBL/GenBank/DDBJ databases">
        <authorList>
            <consortium name="Genoscope - CEA"/>
            <person name="William W."/>
        </authorList>
    </citation>
    <scope>NUCLEOTIDE SEQUENCE [LARGE SCALE GENOMIC DNA]</scope>
</reference>
<evidence type="ECO:0000256" key="5">
    <source>
        <dbReference type="ARBA" id="ARBA00022833"/>
    </source>
</evidence>
<evidence type="ECO:0000259" key="8">
    <source>
        <dbReference type="Pfam" id="PF01435"/>
    </source>
</evidence>
<keyword evidence="2" id="KW-0645">Protease</keyword>
<evidence type="ECO:0000256" key="7">
    <source>
        <dbReference type="SAM" id="Phobius"/>
    </source>
</evidence>
<comment type="caution">
    <text evidence="9">The sequence shown here is derived from an EMBL/GenBank/DDBJ whole genome shotgun (WGS) entry which is preliminary data.</text>
</comment>